<organism evidence="4 5">
    <name type="scientific">Euhalothece natronophila Z-M001</name>
    <dbReference type="NCBI Taxonomy" id="522448"/>
    <lineage>
        <taxon>Bacteria</taxon>
        <taxon>Bacillati</taxon>
        <taxon>Cyanobacteriota</taxon>
        <taxon>Cyanophyceae</taxon>
        <taxon>Oscillatoriophycideae</taxon>
        <taxon>Chroococcales</taxon>
        <taxon>Halothecacae</taxon>
        <taxon>Halothece cluster</taxon>
        <taxon>Euhalothece</taxon>
    </lineage>
</organism>
<dbReference type="GO" id="GO:0019693">
    <property type="term" value="P:ribose phosphate metabolic process"/>
    <property type="evidence" value="ECO:0007669"/>
    <property type="project" value="TreeGrafter"/>
</dbReference>
<dbReference type="InterPro" id="IPR000086">
    <property type="entry name" value="NUDIX_hydrolase_dom"/>
</dbReference>
<proteinExistence type="predicted"/>
<evidence type="ECO:0000256" key="1">
    <source>
        <dbReference type="ARBA" id="ARBA00001946"/>
    </source>
</evidence>
<comment type="cofactor">
    <cofactor evidence="1">
        <name>Mg(2+)</name>
        <dbReference type="ChEBI" id="CHEBI:18420"/>
    </cofactor>
</comment>
<dbReference type="PROSITE" id="PS00893">
    <property type="entry name" value="NUDIX_BOX"/>
    <property type="match status" value="1"/>
</dbReference>
<keyword evidence="5" id="KW-1185">Reference proteome</keyword>
<dbReference type="Gene3D" id="3.90.79.10">
    <property type="entry name" value="Nucleoside Triphosphate Pyrophosphohydrolase"/>
    <property type="match status" value="1"/>
</dbReference>
<dbReference type="SUPFAM" id="SSF55811">
    <property type="entry name" value="Nudix"/>
    <property type="match status" value="1"/>
</dbReference>
<gene>
    <name evidence="4" type="ORF">FRE64_13045</name>
</gene>
<evidence type="ECO:0000313" key="4">
    <source>
        <dbReference type="EMBL" id="QDZ40785.1"/>
    </source>
</evidence>
<sequence>MSSNTPKILKERLYYEGRKFSFEVNYLRLPNGAEGEWECIRHLGGALAVPMTTDGKLVLVDQYRFAVKQRLLEFPAGTVEPYEEPAETIKREIEEETGYHAKQWKTLGNFPLAPGYSDEYIYAFLATDLEKLDIPPEQDEDEDINIALYTPEELEKLIHTEEIKLDAKSITSYYLARAFFEQRSSAGSRIQFGSTDD</sequence>
<evidence type="ECO:0000313" key="5">
    <source>
        <dbReference type="Proteomes" id="UP000318453"/>
    </source>
</evidence>
<dbReference type="InterPro" id="IPR020084">
    <property type="entry name" value="NUDIX_hydrolase_CS"/>
</dbReference>
<reference evidence="4" key="1">
    <citation type="submission" date="2019-08" db="EMBL/GenBank/DDBJ databases">
        <title>Carotenoids and Carotenoid Binding Proteins in the Halophilic Cyanobacterium Euhalothece sp. ZM00.</title>
        <authorList>
            <person name="Cho S.M."/>
            <person name="Song J.Y."/>
            <person name="Park Y.-I."/>
        </authorList>
    </citation>
    <scope>NUCLEOTIDE SEQUENCE [LARGE SCALE GENOMIC DNA]</scope>
    <source>
        <strain evidence="4">Z-M001</strain>
    </source>
</reference>
<dbReference type="OrthoDB" id="9806150at2"/>
<dbReference type="PANTHER" id="PTHR11839">
    <property type="entry name" value="UDP/ADP-SUGAR PYROPHOSPHATASE"/>
    <property type="match status" value="1"/>
</dbReference>
<accession>A0A5B8NRD5</accession>
<dbReference type="InterPro" id="IPR015797">
    <property type="entry name" value="NUDIX_hydrolase-like_dom_sf"/>
</dbReference>
<dbReference type="PANTHER" id="PTHR11839:SF18">
    <property type="entry name" value="NUDIX HYDROLASE DOMAIN-CONTAINING PROTEIN"/>
    <property type="match status" value="1"/>
</dbReference>
<evidence type="ECO:0000259" key="3">
    <source>
        <dbReference type="PROSITE" id="PS51462"/>
    </source>
</evidence>
<dbReference type="AlphaFoldDB" id="A0A5B8NRD5"/>
<protein>
    <submittedName>
        <fullName evidence="4">NUDIX hydrolase</fullName>
    </submittedName>
</protein>
<dbReference type="CDD" id="cd03424">
    <property type="entry name" value="NUDIX_ADPRase_Nudt5_UGPPase_Nudt14"/>
    <property type="match status" value="1"/>
</dbReference>
<dbReference type="Pfam" id="PF00293">
    <property type="entry name" value="NUDIX"/>
    <property type="match status" value="1"/>
</dbReference>
<dbReference type="Proteomes" id="UP000318453">
    <property type="component" value="Chromosome"/>
</dbReference>
<dbReference type="KEGG" id="enn:FRE64_13045"/>
<evidence type="ECO:0000256" key="2">
    <source>
        <dbReference type="ARBA" id="ARBA00022801"/>
    </source>
</evidence>
<dbReference type="PROSITE" id="PS51462">
    <property type="entry name" value="NUDIX"/>
    <property type="match status" value="1"/>
</dbReference>
<dbReference type="EMBL" id="CP042326">
    <property type="protein sequence ID" value="QDZ40785.1"/>
    <property type="molecule type" value="Genomic_DNA"/>
</dbReference>
<dbReference type="RefSeq" id="WP_146296625.1">
    <property type="nucleotide sequence ID" value="NZ_CP042326.1"/>
</dbReference>
<keyword evidence="2 4" id="KW-0378">Hydrolase</keyword>
<dbReference type="GO" id="GO:0006753">
    <property type="term" value="P:nucleoside phosphate metabolic process"/>
    <property type="evidence" value="ECO:0007669"/>
    <property type="project" value="TreeGrafter"/>
</dbReference>
<dbReference type="GO" id="GO:0016787">
    <property type="term" value="F:hydrolase activity"/>
    <property type="evidence" value="ECO:0007669"/>
    <property type="project" value="UniProtKB-KW"/>
</dbReference>
<feature type="domain" description="Nudix hydrolase" evidence="3">
    <location>
        <begin position="40"/>
        <end position="171"/>
    </location>
</feature>
<name>A0A5B8NRD5_9CHRO</name>